<sequence>MSSAPSPSPFEVRTERLLLRRWRPDDRPPFAAMNADPEVMRYFPAPLTQSESDALAARADASFAERGYGLWALELRESGEFLGFTGLAPMPDGFGGVEVGWRLARPFWGAGYATEAARASIRFAFDTLGLDEVSSVTSVINERSQAVMRRLGMVPVEHFDSPRVPAGSPLVPHVRYALAAPRPTA</sequence>
<dbReference type="AlphaFoldDB" id="A0A852SMI0"/>
<dbReference type="PANTHER" id="PTHR43792">
    <property type="entry name" value="GNAT FAMILY, PUTATIVE (AFU_ORTHOLOGUE AFUA_3G00765)-RELATED-RELATED"/>
    <property type="match status" value="1"/>
</dbReference>
<dbReference type="RefSeq" id="WP_271206419.1">
    <property type="nucleotide sequence ID" value="NZ_BSEW01000001.1"/>
</dbReference>
<dbReference type="Gene3D" id="3.40.630.30">
    <property type="match status" value="1"/>
</dbReference>
<accession>A0A852SMI0</accession>
<dbReference type="GO" id="GO:0016747">
    <property type="term" value="F:acyltransferase activity, transferring groups other than amino-acyl groups"/>
    <property type="evidence" value="ECO:0007669"/>
    <property type="project" value="InterPro"/>
</dbReference>
<evidence type="ECO:0000313" key="3">
    <source>
        <dbReference type="Proteomes" id="UP000549913"/>
    </source>
</evidence>
<dbReference type="SUPFAM" id="SSF55729">
    <property type="entry name" value="Acyl-CoA N-acyltransferases (Nat)"/>
    <property type="match status" value="1"/>
</dbReference>
<dbReference type="Proteomes" id="UP000549913">
    <property type="component" value="Unassembled WGS sequence"/>
</dbReference>
<gene>
    <name evidence="2" type="ORF">BJ984_001171</name>
</gene>
<dbReference type="Pfam" id="PF13302">
    <property type="entry name" value="Acetyltransf_3"/>
    <property type="match status" value="1"/>
</dbReference>
<feature type="domain" description="N-acetyltransferase" evidence="1">
    <location>
        <begin position="17"/>
        <end position="181"/>
    </location>
</feature>
<protein>
    <submittedName>
        <fullName evidence="2">RimJ/RimL family protein N-acetyltransferase</fullName>
    </submittedName>
</protein>
<reference evidence="2 3" key="1">
    <citation type="submission" date="2020-07" db="EMBL/GenBank/DDBJ databases">
        <title>Sequencing the genomes of 1000 actinobacteria strains.</title>
        <authorList>
            <person name="Klenk H.-P."/>
        </authorList>
    </citation>
    <scope>NUCLEOTIDE SEQUENCE [LARGE SCALE GENOMIC DNA]</scope>
    <source>
        <strain evidence="2 3">DSM 26474</strain>
    </source>
</reference>
<dbReference type="PANTHER" id="PTHR43792:SF1">
    <property type="entry name" value="N-ACETYLTRANSFERASE DOMAIN-CONTAINING PROTEIN"/>
    <property type="match status" value="1"/>
</dbReference>
<dbReference type="InterPro" id="IPR000182">
    <property type="entry name" value="GNAT_dom"/>
</dbReference>
<comment type="caution">
    <text evidence="2">The sequence shown here is derived from an EMBL/GenBank/DDBJ whole genome shotgun (WGS) entry which is preliminary data.</text>
</comment>
<dbReference type="InterPro" id="IPR016181">
    <property type="entry name" value="Acyl_CoA_acyltransferase"/>
</dbReference>
<dbReference type="InterPro" id="IPR051531">
    <property type="entry name" value="N-acetyltransferase"/>
</dbReference>
<dbReference type="EMBL" id="JACCBM010000001">
    <property type="protein sequence ID" value="NYD70013.1"/>
    <property type="molecule type" value="Genomic_DNA"/>
</dbReference>
<dbReference type="PROSITE" id="PS51186">
    <property type="entry name" value="GNAT"/>
    <property type="match status" value="1"/>
</dbReference>
<keyword evidence="2" id="KW-0808">Transferase</keyword>
<evidence type="ECO:0000313" key="2">
    <source>
        <dbReference type="EMBL" id="NYD70013.1"/>
    </source>
</evidence>
<organism evidence="2 3">
    <name type="scientific">Herbiconiux flava</name>
    <dbReference type="NCBI Taxonomy" id="881268"/>
    <lineage>
        <taxon>Bacteria</taxon>
        <taxon>Bacillati</taxon>
        <taxon>Actinomycetota</taxon>
        <taxon>Actinomycetes</taxon>
        <taxon>Micrococcales</taxon>
        <taxon>Microbacteriaceae</taxon>
        <taxon>Herbiconiux</taxon>
    </lineage>
</organism>
<keyword evidence="3" id="KW-1185">Reference proteome</keyword>
<name>A0A852SMI0_9MICO</name>
<proteinExistence type="predicted"/>
<evidence type="ECO:0000259" key="1">
    <source>
        <dbReference type="PROSITE" id="PS51186"/>
    </source>
</evidence>